<dbReference type="Gene3D" id="3.30.379.10">
    <property type="entry name" value="Chitobiase/beta-hexosaminidase domain 2-like"/>
    <property type="match status" value="1"/>
</dbReference>
<keyword evidence="1 3" id="KW-0378">Hydrolase</keyword>
<evidence type="ECO:0000256" key="1">
    <source>
        <dbReference type="ARBA" id="ARBA00022801"/>
    </source>
</evidence>
<dbReference type="GO" id="GO:0005975">
    <property type="term" value="P:carbohydrate metabolic process"/>
    <property type="evidence" value="ECO:0007669"/>
    <property type="project" value="UniProtKB-ARBA"/>
</dbReference>
<keyword evidence="2 3" id="KW-0326">Glycosidase</keyword>
<gene>
    <name evidence="6" type="ORF">E0H75_24550</name>
</gene>
<dbReference type="OrthoDB" id="9760892at2"/>
<dbReference type="InterPro" id="IPR051822">
    <property type="entry name" value="Glycosyl_Hydrolase_84"/>
</dbReference>
<dbReference type="Pfam" id="PF02838">
    <property type="entry name" value="Glyco_hydro_20b"/>
    <property type="match status" value="1"/>
</dbReference>
<evidence type="ECO:0000256" key="3">
    <source>
        <dbReference type="PROSITE-ProRule" id="PRU01353"/>
    </source>
</evidence>
<name>A0A4R0JND5_9ACTN</name>
<evidence type="ECO:0000256" key="2">
    <source>
        <dbReference type="ARBA" id="ARBA00023295"/>
    </source>
</evidence>
<dbReference type="GO" id="GO:0015929">
    <property type="term" value="F:hexosaminidase activity"/>
    <property type="evidence" value="ECO:0007669"/>
    <property type="project" value="UniProtKB-ARBA"/>
</dbReference>
<dbReference type="PANTHER" id="PTHR13170">
    <property type="entry name" value="O-GLCNACASE"/>
    <property type="match status" value="1"/>
</dbReference>
<reference evidence="6 7" key="1">
    <citation type="submission" date="2019-02" db="EMBL/GenBank/DDBJ databases">
        <title>Kribbella capetownensis sp. nov. and Kribbella speibonae sp. nov., isolated from soil.</title>
        <authorList>
            <person name="Curtis S.M."/>
            <person name="Norton I."/>
            <person name="Everest G.J."/>
            <person name="Meyers P.R."/>
        </authorList>
    </citation>
    <scope>NUCLEOTIDE SEQUENCE [LARGE SCALE GENOMIC DNA]</scope>
    <source>
        <strain evidence="6 7">YM53</strain>
    </source>
</reference>
<evidence type="ECO:0000313" key="7">
    <source>
        <dbReference type="Proteomes" id="UP000293342"/>
    </source>
</evidence>
<proteinExistence type="inferred from homology"/>
<dbReference type="SUPFAM" id="SSF55545">
    <property type="entry name" value="beta-N-acetylhexosaminidase-like domain"/>
    <property type="match status" value="1"/>
</dbReference>
<evidence type="ECO:0000313" key="6">
    <source>
        <dbReference type="EMBL" id="TCC47910.1"/>
    </source>
</evidence>
<dbReference type="PANTHER" id="PTHR13170:SF16">
    <property type="entry name" value="PROTEIN O-GLCNACASE"/>
    <property type="match status" value="1"/>
</dbReference>
<dbReference type="InterPro" id="IPR011496">
    <property type="entry name" value="O-GlcNAcase_cat"/>
</dbReference>
<dbReference type="AlphaFoldDB" id="A0A4R0JND5"/>
<feature type="domain" description="GH84" evidence="5">
    <location>
        <begin position="122"/>
        <end position="402"/>
    </location>
</feature>
<feature type="region of interest" description="Disordered" evidence="4">
    <location>
        <begin position="1"/>
        <end position="20"/>
    </location>
</feature>
<dbReference type="InterPro" id="IPR029018">
    <property type="entry name" value="Hex-like_dom2"/>
</dbReference>
<dbReference type="Proteomes" id="UP000293342">
    <property type="component" value="Unassembled WGS sequence"/>
</dbReference>
<sequence>MTPEPQQTTHRDDGLDLGDTVGLVHGPATDPDAERVVRETLTRAGVQTITDGESAVTVRLGGTSASADGLPPEGYVVAVGDNQVVLDGVDQRGTFYAAQTFAQLVQGNHVDGVEIRDWPTMRYRGSIEGFYGTPWSHADRLDHLDYLGTHRMNTYEYAPKDDPYHREQWRDPYPADKLAELGELVERALRNKVDFTFALSPGLSIRYTDDSDFQALIAKFEALYALGARAFNVALDDIEYEKWHSSEDEEKYGAGGGGAGRAQSELLNRIQREWVATKPDLAPLQMVPTEYYNVDETPYKQALREEMDSAVVVHWTGIGVVPETITSAQAAEAKAVFGHDILIWDNYPVNDYAAARILLAAYSGREPGLADQVVGVISNPMNQAAASKIALYSFAEFGWNPATYDEQASWHRALAERAGGDAETIAALEVFADLATYDGRLHLVNAPVLAAQTAAFWKIWKAGDLAGAIAQLEPYLEAIENAPARIRAGVADPSFADEAGAWLDAAFLWAQALRESLRHLEAVAEGNSSDAATTRDQIDHLVTQAKTIRDTRLPHSKTHPQLGDPVIETFLTEATEGGRVS</sequence>
<dbReference type="Gene3D" id="1.20.58.460">
    <property type="entry name" value="Hyaluronidase post-catalytic domain-like"/>
    <property type="match status" value="1"/>
</dbReference>
<dbReference type="InterPro" id="IPR017853">
    <property type="entry name" value="GH"/>
</dbReference>
<evidence type="ECO:0000256" key="4">
    <source>
        <dbReference type="SAM" id="MobiDB-lite"/>
    </source>
</evidence>
<dbReference type="RefSeq" id="WP_131515969.1">
    <property type="nucleotide sequence ID" value="NZ_SJKD01000005.1"/>
</dbReference>
<dbReference type="SUPFAM" id="SSF51445">
    <property type="entry name" value="(Trans)glycosidases"/>
    <property type="match status" value="1"/>
</dbReference>
<protein>
    <recommendedName>
        <fullName evidence="5">GH84 domain-containing protein</fullName>
    </recommendedName>
</protein>
<accession>A0A4R0JND5</accession>
<dbReference type="Pfam" id="PF07555">
    <property type="entry name" value="NAGidase"/>
    <property type="match status" value="1"/>
</dbReference>
<dbReference type="InterPro" id="IPR015882">
    <property type="entry name" value="HEX_bac_N"/>
</dbReference>
<dbReference type="InterPro" id="IPR049019">
    <property type="entry name" value="NagJ-like_helical"/>
</dbReference>
<dbReference type="PROSITE" id="PS52009">
    <property type="entry name" value="GH84"/>
    <property type="match status" value="1"/>
</dbReference>
<dbReference type="GO" id="GO:1901135">
    <property type="term" value="P:carbohydrate derivative metabolic process"/>
    <property type="evidence" value="ECO:0007669"/>
    <property type="project" value="UniProtKB-ARBA"/>
</dbReference>
<dbReference type="Pfam" id="PF21774">
    <property type="entry name" value="NagJ_C"/>
    <property type="match status" value="1"/>
</dbReference>
<feature type="active site" description="Proton donor" evidence="3">
    <location>
        <position position="237"/>
    </location>
</feature>
<evidence type="ECO:0000259" key="5">
    <source>
        <dbReference type="PROSITE" id="PS52009"/>
    </source>
</evidence>
<comment type="caution">
    <text evidence="6">The sequence shown here is derived from an EMBL/GenBank/DDBJ whole genome shotgun (WGS) entry which is preliminary data.</text>
</comment>
<dbReference type="EMBL" id="SJKD01000005">
    <property type="protein sequence ID" value="TCC47910.1"/>
    <property type="molecule type" value="Genomic_DNA"/>
</dbReference>
<dbReference type="Gene3D" id="3.20.20.80">
    <property type="entry name" value="Glycosidases"/>
    <property type="match status" value="1"/>
</dbReference>
<organism evidence="6 7">
    <name type="scientific">Kribbella capetownensis</name>
    <dbReference type="NCBI Taxonomy" id="1572659"/>
    <lineage>
        <taxon>Bacteria</taxon>
        <taxon>Bacillati</taxon>
        <taxon>Actinomycetota</taxon>
        <taxon>Actinomycetes</taxon>
        <taxon>Propionibacteriales</taxon>
        <taxon>Kribbellaceae</taxon>
        <taxon>Kribbella</taxon>
    </lineage>
</organism>
<keyword evidence="7" id="KW-1185">Reference proteome</keyword>
<comment type="similarity">
    <text evidence="3">Belongs to the glycosyl hydrolase 84 family.</text>
</comment>